<keyword evidence="1" id="KW-0812">Transmembrane</keyword>
<feature type="transmembrane region" description="Helical" evidence="1">
    <location>
        <begin position="32"/>
        <end position="54"/>
    </location>
</feature>
<proteinExistence type="predicted"/>
<evidence type="ECO:0000256" key="1">
    <source>
        <dbReference type="SAM" id="Phobius"/>
    </source>
</evidence>
<keyword evidence="3" id="KW-1185">Reference proteome</keyword>
<dbReference type="EMBL" id="JAJVCN010000004">
    <property type="protein sequence ID" value="MCE7009939.1"/>
    <property type="molecule type" value="Genomic_DNA"/>
</dbReference>
<accession>A0ABS8ZQT8</accession>
<sequence length="62" mass="6788">MREYFSTLWTMISARFETLRRNPDAGYSTETVLWIAGLAAAALLLAGIIIAKVVSKANSITL</sequence>
<organism evidence="2 3">
    <name type="scientific">Kibdelosporangium philippinense</name>
    <dbReference type="NCBI Taxonomy" id="211113"/>
    <lineage>
        <taxon>Bacteria</taxon>
        <taxon>Bacillati</taxon>
        <taxon>Actinomycetota</taxon>
        <taxon>Actinomycetes</taxon>
        <taxon>Pseudonocardiales</taxon>
        <taxon>Pseudonocardiaceae</taxon>
        <taxon>Kibdelosporangium</taxon>
    </lineage>
</organism>
<comment type="caution">
    <text evidence="2">The sequence shown here is derived from an EMBL/GenBank/DDBJ whole genome shotgun (WGS) entry which is preliminary data.</text>
</comment>
<dbReference type="RefSeq" id="WP_233731432.1">
    <property type="nucleotide sequence ID" value="NZ_JAJVCN010000004.1"/>
</dbReference>
<protein>
    <recommendedName>
        <fullName evidence="4">DUF2970 domain-containing protein</fullName>
    </recommendedName>
</protein>
<name>A0ABS8ZQT8_9PSEU</name>
<dbReference type="Proteomes" id="UP001521150">
    <property type="component" value="Unassembled WGS sequence"/>
</dbReference>
<evidence type="ECO:0000313" key="3">
    <source>
        <dbReference type="Proteomes" id="UP001521150"/>
    </source>
</evidence>
<keyword evidence="1" id="KW-1133">Transmembrane helix</keyword>
<evidence type="ECO:0000313" key="2">
    <source>
        <dbReference type="EMBL" id="MCE7009939.1"/>
    </source>
</evidence>
<gene>
    <name evidence="2" type="ORF">LWC34_45110</name>
</gene>
<evidence type="ECO:0008006" key="4">
    <source>
        <dbReference type="Google" id="ProtNLM"/>
    </source>
</evidence>
<reference evidence="2 3" key="1">
    <citation type="submission" date="2021-12" db="EMBL/GenBank/DDBJ databases">
        <title>Genome sequence of Kibdelosporangium philippinense ATCC 49844.</title>
        <authorList>
            <person name="Fedorov E.A."/>
            <person name="Omeragic M."/>
            <person name="Shalygina K.F."/>
            <person name="Maclea K.S."/>
        </authorList>
    </citation>
    <scope>NUCLEOTIDE SEQUENCE [LARGE SCALE GENOMIC DNA]</scope>
    <source>
        <strain evidence="2 3">ATCC 49844</strain>
    </source>
</reference>
<keyword evidence="1" id="KW-0472">Membrane</keyword>